<dbReference type="AlphaFoldDB" id="A0AA49GGP8"/>
<dbReference type="Gene3D" id="3.30.450.40">
    <property type="match status" value="1"/>
</dbReference>
<gene>
    <name evidence="2" type="ORF">QYS48_11860</name>
</gene>
<dbReference type="InterPro" id="IPR029016">
    <property type="entry name" value="GAF-like_dom_sf"/>
</dbReference>
<evidence type="ECO:0000313" key="2">
    <source>
        <dbReference type="EMBL" id="WKK87370.2"/>
    </source>
</evidence>
<feature type="domain" description="GAF" evidence="1">
    <location>
        <begin position="29"/>
        <end position="169"/>
    </location>
</feature>
<protein>
    <submittedName>
        <fullName evidence="2">GAF domain-containing protein</fullName>
    </submittedName>
</protein>
<dbReference type="SMART" id="SM00065">
    <property type="entry name" value="GAF"/>
    <property type="match status" value="1"/>
</dbReference>
<dbReference type="PANTHER" id="PTHR43102">
    <property type="entry name" value="SLR1143 PROTEIN"/>
    <property type="match status" value="1"/>
</dbReference>
<dbReference type="PANTHER" id="PTHR43102:SF2">
    <property type="entry name" value="GAF DOMAIN-CONTAINING PROTEIN"/>
    <property type="match status" value="1"/>
</dbReference>
<proteinExistence type="predicted"/>
<dbReference type="InterPro" id="IPR003018">
    <property type="entry name" value="GAF"/>
</dbReference>
<accession>A0AA49GGP8</accession>
<dbReference type="RefSeq" id="WP_308357455.1">
    <property type="nucleotide sequence ID" value="NZ_CP129970.2"/>
</dbReference>
<sequence>MERIDILGYRPDRHKVFTKELLSQTDDKVLHNIVKKAAEELSSPMAMINIVLDHIQLFKSSFGLPATLEAAGGTHRDVSFCQYVVKNDQYFKVSDAKHNKEVPQQLVSEYGISSYLGVPIYIDEVVIGSLCVLDTKSREFTKNDIKVLEKLAKLVNRRLKSITEKRNQNRLEITESALLPGIRELIETLKPIQDSIYKGYANASAVSSYMNCSKYLLFNNHLFDETPRLNFEAAQEANSQNIDMLANIEMALADVTDCVNALKNLTLNTAYSHLSEIIISAQDLSRNSTKAVGGFGIPDFPSDPLIYTKNNIAVAIVTNCILAITNELINRNAKDGILIQIVEGDSNNILIQMSSQNLDAVAYQKIHDSLTILLNSEPHVSLNADEKGICLSFNTVV</sequence>
<evidence type="ECO:0000313" key="3">
    <source>
        <dbReference type="Proteomes" id="UP001244443"/>
    </source>
</evidence>
<organism evidence="2 3">
    <name type="scientific">Marivirga arenosa</name>
    <dbReference type="NCBI Taxonomy" id="3059076"/>
    <lineage>
        <taxon>Bacteria</taxon>
        <taxon>Pseudomonadati</taxon>
        <taxon>Bacteroidota</taxon>
        <taxon>Cytophagia</taxon>
        <taxon>Cytophagales</taxon>
        <taxon>Marivirgaceae</taxon>
        <taxon>Marivirga</taxon>
    </lineage>
</organism>
<reference evidence="2" key="1">
    <citation type="submission" date="2023-08" db="EMBL/GenBank/DDBJ databases">
        <title>Comparative genomics and taxonomic characterization of three novel marine species of genus Marivirga.</title>
        <authorList>
            <person name="Muhammad N."/>
            <person name="Kim S.-G."/>
        </authorList>
    </citation>
    <scope>NUCLEOTIDE SEQUENCE [LARGE SCALE GENOMIC DNA]</scope>
    <source>
        <strain evidence="2">ABR2-2</strain>
    </source>
</reference>
<dbReference type="Proteomes" id="UP001244443">
    <property type="component" value="Chromosome"/>
</dbReference>
<keyword evidence="3" id="KW-1185">Reference proteome</keyword>
<dbReference type="EMBL" id="CP129970">
    <property type="protein sequence ID" value="WKK87370.2"/>
    <property type="molecule type" value="Genomic_DNA"/>
</dbReference>
<name>A0AA49GGP8_9BACT</name>
<evidence type="ECO:0000259" key="1">
    <source>
        <dbReference type="SMART" id="SM00065"/>
    </source>
</evidence>
<dbReference type="Pfam" id="PF01590">
    <property type="entry name" value="GAF"/>
    <property type="match status" value="1"/>
</dbReference>
<dbReference type="SUPFAM" id="SSF55781">
    <property type="entry name" value="GAF domain-like"/>
    <property type="match status" value="1"/>
</dbReference>